<dbReference type="AlphaFoldDB" id="A0A1M5EPC7"/>
<feature type="signal peptide" evidence="4">
    <location>
        <begin position="1"/>
        <end position="20"/>
    </location>
</feature>
<dbReference type="Pfam" id="PF07971">
    <property type="entry name" value="Glyco_hydro_92"/>
    <property type="match status" value="1"/>
</dbReference>
<reference evidence="7 8" key="1">
    <citation type="submission" date="2016-11" db="EMBL/GenBank/DDBJ databases">
        <authorList>
            <person name="Jaros S."/>
            <person name="Januszkiewicz K."/>
            <person name="Wedrychowicz H."/>
        </authorList>
    </citation>
    <scope>NUCLEOTIDE SEQUENCE [LARGE SCALE GENOMIC DNA]</scope>
    <source>
        <strain evidence="7 8">DSM 18119</strain>
    </source>
</reference>
<dbReference type="Gene3D" id="1.20.1050.60">
    <property type="entry name" value="alpha-1,2-mannosidase"/>
    <property type="match status" value="1"/>
</dbReference>
<evidence type="ECO:0000256" key="4">
    <source>
        <dbReference type="SAM" id="SignalP"/>
    </source>
</evidence>
<gene>
    <name evidence="7" type="ORF">SAMN02745131_03584</name>
</gene>
<comment type="subunit">
    <text evidence="2">Monomer.</text>
</comment>
<dbReference type="NCBIfam" id="TIGR01180">
    <property type="entry name" value="aman2_put"/>
    <property type="match status" value="1"/>
</dbReference>
<dbReference type="RefSeq" id="WP_072836707.1">
    <property type="nucleotide sequence ID" value="NZ_FQUU01000019.1"/>
</dbReference>
<dbReference type="InterPro" id="IPR041371">
    <property type="entry name" value="GH92_N"/>
</dbReference>
<feature type="domain" description="Glycosyl hydrolase family 92 N-terminal" evidence="6">
    <location>
        <begin position="28"/>
        <end position="253"/>
    </location>
</feature>
<dbReference type="GO" id="GO:0006516">
    <property type="term" value="P:glycoprotein catabolic process"/>
    <property type="evidence" value="ECO:0007669"/>
    <property type="project" value="TreeGrafter"/>
</dbReference>
<dbReference type="FunFam" id="3.30.2080.10:FF:000001">
    <property type="entry name" value="Alpha-1,2-mannosidase subfamily"/>
    <property type="match status" value="1"/>
</dbReference>
<dbReference type="InterPro" id="IPR014718">
    <property type="entry name" value="GH-type_carb-bd"/>
</dbReference>
<dbReference type="GO" id="GO:0005829">
    <property type="term" value="C:cytosol"/>
    <property type="evidence" value="ECO:0007669"/>
    <property type="project" value="TreeGrafter"/>
</dbReference>
<dbReference type="Gene3D" id="3.30.2080.10">
    <property type="entry name" value="GH92 mannosidase domain"/>
    <property type="match status" value="1"/>
</dbReference>
<dbReference type="InterPro" id="IPR050883">
    <property type="entry name" value="PNGase"/>
</dbReference>
<dbReference type="STRING" id="1121884.SAMN02745131_03584"/>
<organism evidence="7 8">
    <name type="scientific">Flavisolibacter ginsengisoli DSM 18119</name>
    <dbReference type="NCBI Taxonomy" id="1121884"/>
    <lineage>
        <taxon>Bacteria</taxon>
        <taxon>Pseudomonadati</taxon>
        <taxon>Bacteroidota</taxon>
        <taxon>Chitinophagia</taxon>
        <taxon>Chitinophagales</taxon>
        <taxon>Chitinophagaceae</taxon>
        <taxon>Flavisolibacter</taxon>
    </lineage>
</organism>
<feature type="domain" description="Glycosyl hydrolase family 92" evidence="5">
    <location>
        <begin position="259"/>
        <end position="735"/>
    </location>
</feature>
<keyword evidence="4" id="KW-0732">Signal</keyword>
<dbReference type="FunFam" id="1.20.1050.60:FF:000001">
    <property type="entry name" value="Putative alpha-1,2-mannosidase"/>
    <property type="match status" value="1"/>
</dbReference>
<comment type="cofactor">
    <cofactor evidence="1">
        <name>Ca(2+)</name>
        <dbReference type="ChEBI" id="CHEBI:29108"/>
    </cofactor>
</comment>
<sequence>MNKHLIVAGLLQAGILSAFAGGKEPVAYVNTLQGTNSRFELTRGNTYPTTALPFGMHTWTPQTGKNGDGWKYQYFKKTIRGFQQAHQCSSWTNDYCVYSFMPVTGKLVVNEDERATGFQHANETAKPNYYKVSLDNHIVTEIAPTERGAHLRFSFPKGKSYLVLDGYTGSSQVKIWPAERKITGYVSNNRMINGSLLKSYFEIHFDKPFKSYGTWENRSNTIQQGQQEAEGKGIGAYIEFKDGEKVSAKVASSYISQEQAAVTLEAELGKFKQLEDTKAAAARVWNEHLGRIKVEGGTEEQTATFYSCFFRASLFSRMFYEYDKEGNPYYFSPYDGKVHKGYMFTDTGFWDTFRAQFPLNTIMYPTMHGRYMQALLDAQEQCGWLPSWSFPNEAGSMIGNHAISLLSDAWAKGIRTFDPAKALQAYLHEATNKGPWGPANGRDGWKEYYQLGYVPYPAYREATAKTLEYAYDDFCGYQLAKESGNHFYENIFARQMFNYRNVFDSSTGFMRGRDATGKWTPGFDPVEWGGPFTEGNAWHWQWSVFHDVQGLINLMGGDTNFNAKLDSVFAVPNTVKVGTYGGMIHEMTEMVMANMGQYAHGNQPIQHMIYLYNYSNQPWKAQYHVRDVMEKLYNSTENGYPGDEDQGQTSSWYVLSALGFYSVCPGTDQYVMGSPVFTKATITLENGKQFIIKADGNSKEHVYIKTATLNGKPFDQNWLSYNDIVNGGQLQLQMSDQPAYNRGIATASRPYSLSNDKSAADKKF</sequence>
<dbReference type="PANTHER" id="PTHR12143">
    <property type="entry name" value="PEPTIDE N-GLYCANASE PNGASE -RELATED"/>
    <property type="match status" value="1"/>
</dbReference>
<feature type="chain" id="PRO_5013268403" evidence="4">
    <location>
        <begin position="21"/>
        <end position="764"/>
    </location>
</feature>
<dbReference type="InterPro" id="IPR005887">
    <property type="entry name" value="GH92_a_mannosidase_put"/>
</dbReference>
<dbReference type="GO" id="GO:0030246">
    <property type="term" value="F:carbohydrate binding"/>
    <property type="evidence" value="ECO:0007669"/>
    <property type="project" value="InterPro"/>
</dbReference>
<keyword evidence="3" id="KW-0106">Calcium</keyword>
<accession>A0A1M5EPC7</accession>
<dbReference type="GO" id="GO:0000224">
    <property type="term" value="F:peptide-N4-(N-acetyl-beta-glucosaminyl)asparagine amidase activity"/>
    <property type="evidence" value="ECO:0007669"/>
    <property type="project" value="TreeGrafter"/>
</dbReference>
<dbReference type="PANTHER" id="PTHR12143:SF43">
    <property type="entry name" value="PUTATIVE-RELATED"/>
    <property type="match status" value="1"/>
</dbReference>
<dbReference type="InterPro" id="IPR012939">
    <property type="entry name" value="Glyco_hydro_92"/>
</dbReference>
<dbReference type="GO" id="GO:0005975">
    <property type="term" value="P:carbohydrate metabolic process"/>
    <property type="evidence" value="ECO:0007669"/>
    <property type="project" value="InterPro"/>
</dbReference>
<name>A0A1M5EPC7_9BACT</name>
<evidence type="ECO:0000256" key="2">
    <source>
        <dbReference type="ARBA" id="ARBA00011245"/>
    </source>
</evidence>
<dbReference type="Proteomes" id="UP000184048">
    <property type="component" value="Unassembled WGS sequence"/>
</dbReference>
<dbReference type="OrthoDB" id="9804511at2"/>
<evidence type="ECO:0000256" key="3">
    <source>
        <dbReference type="ARBA" id="ARBA00022837"/>
    </source>
</evidence>
<dbReference type="EMBL" id="FQUU01000019">
    <property type="protein sequence ID" value="SHF81026.1"/>
    <property type="molecule type" value="Genomic_DNA"/>
</dbReference>
<dbReference type="InterPro" id="IPR008928">
    <property type="entry name" value="6-hairpin_glycosidase_sf"/>
</dbReference>
<dbReference type="FunFam" id="1.20.1610.10:FF:000001">
    <property type="entry name" value="Putative alpha-1,2-mannosidase"/>
    <property type="match status" value="1"/>
</dbReference>
<dbReference type="Pfam" id="PF17678">
    <property type="entry name" value="Glyco_hydro_92N"/>
    <property type="match status" value="1"/>
</dbReference>
<keyword evidence="8" id="KW-1185">Reference proteome</keyword>
<protein>
    <submittedName>
        <fullName evidence="7">Alpha-1,2-mannosidase, putative</fullName>
    </submittedName>
</protein>
<evidence type="ECO:0000313" key="7">
    <source>
        <dbReference type="EMBL" id="SHF81026.1"/>
    </source>
</evidence>
<evidence type="ECO:0000259" key="5">
    <source>
        <dbReference type="Pfam" id="PF07971"/>
    </source>
</evidence>
<evidence type="ECO:0000256" key="1">
    <source>
        <dbReference type="ARBA" id="ARBA00001913"/>
    </source>
</evidence>
<dbReference type="SUPFAM" id="SSF48208">
    <property type="entry name" value="Six-hairpin glycosidases"/>
    <property type="match status" value="1"/>
</dbReference>
<dbReference type="Gene3D" id="1.20.1610.10">
    <property type="entry name" value="alpha-1,2-mannosidases domains"/>
    <property type="match status" value="1"/>
</dbReference>
<proteinExistence type="predicted"/>
<evidence type="ECO:0000259" key="6">
    <source>
        <dbReference type="Pfam" id="PF17678"/>
    </source>
</evidence>
<dbReference type="Gene3D" id="2.70.98.10">
    <property type="match status" value="1"/>
</dbReference>
<evidence type="ECO:0000313" key="8">
    <source>
        <dbReference type="Proteomes" id="UP000184048"/>
    </source>
</evidence>